<feature type="region of interest" description="Disordered" evidence="1">
    <location>
        <begin position="71"/>
        <end position="91"/>
    </location>
</feature>
<dbReference type="AlphaFoldDB" id="A0AAV1SEV2"/>
<name>A0AAV1SEV2_9ROSI</name>
<dbReference type="EMBL" id="CAWUPB010001178">
    <property type="protein sequence ID" value="CAK7349989.1"/>
    <property type="molecule type" value="Genomic_DNA"/>
</dbReference>
<gene>
    <name evidence="2" type="ORF">DCAF_LOCUS22712</name>
</gene>
<reference evidence="2 3" key="1">
    <citation type="submission" date="2024-01" db="EMBL/GenBank/DDBJ databases">
        <authorList>
            <person name="Waweru B."/>
        </authorList>
    </citation>
    <scope>NUCLEOTIDE SEQUENCE [LARGE SCALE GENOMIC DNA]</scope>
</reference>
<proteinExistence type="predicted"/>
<evidence type="ECO:0000256" key="1">
    <source>
        <dbReference type="SAM" id="MobiDB-lite"/>
    </source>
</evidence>
<sequence length="121" mass="13388">MISSQIDWAQGDNNIGCHLVPAPTVILEQCESDTVAMTPLGRVAYPRTRRNGELQSLTQAHVELQSLTQAHGGVPPKLDQEPWWNPTPSPTKEIKITEKQVKAGKERKLKSLFGLLFTSNS</sequence>
<comment type="caution">
    <text evidence="2">The sequence shown here is derived from an EMBL/GenBank/DDBJ whole genome shotgun (WGS) entry which is preliminary data.</text>
</comment>
<keyword evidence="3" id="KW-1185">Reference proteome</keyword>
<accession>A0AAV1SEV2</accession>
<protein>
    <submittedName>
        <fullName evidence="2">Uncharacterized protein</fullName>
    </submittedName>
</protein>
<dbReference type="Proteomes" id="UP001314170">
    <property type="component" value="Unassembled WGS sequence"/>
</dbReference>
<organism evidence="2 3">
    <name type="scientific">Dovyalis caffra</name>
    <dbReference type="NCBI Taxonomy" id="77055"/>
    <lineage>
        <taxon>Eukaryota</taxon>
        <taxon>Viridiplantae</taxon>
        <taxon>Streptophyta</taxon>
        <taxon>Embryophyta</taxon>
        <taxon>Tracheophyta</taxon>
        <taxon>Spermatophyta</taxon>
        <taxon>Magnoliopsida</taxon>
        <taxon>eudicotyledons</taxon>
        <taxon>Gunneridae</taxon>
        <taxon>Pentapetalae</taxon>
        <taxon>rosids</taxon>
        <taxon>fabids</taxon>
        <taxon>Malpighiales</taxon>
        <taxon>Salicaceae</taxon>
        <taxon>Flacourtieae</taxon>
        <taxon>Dovyalis</taxon>
    </lineage>
</organism>
<evidence type="ECO:0000313" key="3">
    <source>
        <dbReference type="Proteomes" id="UP001314170"/>
    </source>
</evidence>
<evidence type="ECO:0000313" key="2">
    <source>
        <dbReference type="EMBL" id="CAK7349989.1"/>
    </source>
</evidence>